<dbReference type="OrthoDB" id="1870062at2759"/>
<feature type="region of interest" description="Disordered" evidence="7">
    <location>
        <begin position="1"/>
        <end position="42"/>
    </location>
</feature>
<dbReference type="PROSITE" id="PS50016">
    <property type="entry name" value="ZF_PHD_2"/>
    <property type="match status" value="1"/>
</dbReference>
<evidence type="ECO:0000259" key="11">
    <source>
        <dbReference type="PROSITE" id="PS50119"/>
    </source>
</evidence>
<evidence type="ECO:0000256" key="2">
    <source>
        <dbReference type="ARBA" id="ARBA00022771"/>
    </source>
</evidence>
<dbReference type="Gene3D" id="1.20.920.10">
    <property type="entry name" value="Bromodomain-like"/>
    <property type="match status" value="1"/>
</dbReference>
<evidence type="ECO:0000256" key="7">
    <source>
        <dbReference type="SAM" id="MobiDB-lite"/>
    </source>
</evidence>
<feature type="domain" description="Bromo" evidence="8">
    <location>
        <begin position="803"/>
        <end position="876"/>
    </location>
</feature>
<feature type="compositionally biased region" description="Polar residues" evidence="7">
    <location>
        <begin position="22"/>
        <end position="42"/>
    </location>
</feature>
<dbReference type="SMART" id="SM00297">
    <property type="entry name" value="BROMO"/>
    <property type="match status" value="1"/>
</dbReference>
<dbReference type="SUPFAM" id="SSF57845">
    <property type="entry name" value="B-box zinc-binding domain"/>
    <property type="match status" value="1"/>
</dbReference>
<reference evidence="12 13" key="1">
    <citation type="submission" date="2015-04" db="EMBL/GenBank/DDBJ databases">
        <authorList>
            <person name="Syromyatnikov M.Y."/>
            <person name="Popov V.N."/>
        </authorList>
    </citation>
    <scope>NUCLEOTIDE SEQUENCE [LARGE SCALE GENOMIC DNA]</scope>
</reference>
<feature type="domain" description="PHD-type" evidence="9">
    <location>
        <begin position="721"/>
        <end position="770"/>
    </location>
</feature>
<dbReference type="Pfam" id="PF00643">
    <property type="entry name" value="zf-B_box"/>
    <property type="match status" value="1"/>
</dbReference>
<dbReference type="InterPro" id="IPR001841">
    <property type="entry name" value="Znf_RING"/>
</dbReference>
<dbReference type="Pfam" id="PF00439">
    <property type="entry name" value="Bromodomain"/>
    <property type="match status" value="1"/>
</dbReference>
<feature type="domain" description="RING-type" evidence="10">
    <location>
        <begin position="55"/>
        <end position="108"/>
    </location>
</feature>
<proteinExistence type="predicted"/>
<dbReference type="SMART" id="SM00336">
    <property type="entry name" value="BBOX"/>
    <property type="match status" value="2"/>
</dbReference>
<dbReference type="SUPFAM" id="SSF47370">
    <property type="entry name" value="Bromodomain"/>
    <property type="match status" value="1"/>
</dbReference>
<evidence type="ECO:0000256" key="5">
    <source>
        <dbReference type="PROSITE-ProRule" id="PRU00024"/>
    </source>
</evidence>
<dbReference type="PROSITE" id="PS50089">
    <property type="entry name" value="ZF_RING_2"/>
    <property type="match status" value="1"/>
</dbReference>
<feature type="region of interest" description="Disordered" evidence="7">
    <location>
        <begin position="689"/>
        <end position="720"/>
    </location>
</feature>
<dbReference type="CDD" id="cd15541">
    <property type="entry name" value="PHD_TIF1_like"/>
    <property type="match status" value="1"/>
</dbReference>
<dbReference type="Gene3D" id="3.30.160.60">
    <property type="entry name" value="Classic Zinc Finger"/>
    <property type="match status" value="1"/>
</dbReference>
<dbReference type="EMBL" id="CVRI01000014">
    <property type="protein sequence ID" value="CRK89690.1"/>
    <property type="molecule type" value="Genomic_DNA"/>
</dbReference>
<dbReference type="GO" id="GO:0008270">
    <property type="term" value="F:zinc ion binding"/>
    <property type="evidence" value="ECO:0007669"/>
    <property type="project" value="UniProtKB-KW"/>
</dbReference>
<dbReference type="SMART" id="SM00184">
    <property type="entry name" value="RING"/>
    <property type="match status" value="1"/>
</dbReference>
<dbReference type="InterPro" id="IPR003649">
    <property type="entry name" value="Bbox_C"/>
</dbReference>
<dbReference type="SUPFAM" id="SSF57903">
    <property type="entry name" value="FYVE/PHD zinc finger"/>
    <property type="match status" value="1"/>
</dbReference>
<feature type="compositionally biased region" description="Acidic residues" evidence="7">
    <location>
        <begin position="1"/>
        <end position="16"/>
    </location>
</feature>
<dbReference type="InterPro" id="IPR001965">
    <property type="entry name" value="Znf_PHD"/>
</dbReference>
<name>A0A1J1HQ87_9DIPT</name>
<protein>
    <submittedName>
        <fullName evidence="12">CLUMA_CG003377, isoform A</fullName>
    </submittedName>
</protein>
<dbReference type="SMART" id="SM00502">
    <property type="entry name" value="BBC"/>
    <property type="match status" value="1"/>
</dbReference>
<evidence type="ECO:0000259" key="9">
    <source>
        <dbReference type="PROSITE" id="PS50016"/>
    </source>
</evidence>
<dbReference type="PROSITE" id="PS50014">
    <property type="entry name" value="BROMODOMAIN_2"/>
    <property type="match status" value="1"/>
</dbReference>
<dbReference type="PROSITE" id="PS01359">
    <property type="entry name" value="ZF_PHD_1"/>
    <property type="match status" value="1"/>
</dbReference>
<dbReference type="InterPro" id="IPR019786">
    <property type="entry name" value="Zinc_finger_PHD-type_CS"/>
</dbReference>
<dbReference type="STRING" id="568069.A0A1J1HQ87"/>
<dbReference type="InterPro" id="IPR001487">
    <property type="entry name" value="Bromodomain"/>
</dbReference>
<dbReference type="InterPro" id="IPR047153">
    <property type="entry name" value="TRIM45/56/19-like"/>
</dbReference>
<dbReference type="SMART" id="SM00249">
    <property type="entry name" value="PHD"/>
    <property type="match status" value="1"/>
</dbReference>
<dbReference type="GO" id="GO:0061630">
    <property type="term" value="F:ubiquitin protein ligase activity"/>
    <property type="evidence" value="ECO:0007669"/>
    <property type="project" value="TreeGrafter"/>
</dbReference>
<keyword evidence="3" id="KW-0862">Zinc</keyword>
<evidence type="ECO:0000256" key="1">
    <source>
        <dbReference type="ARBA" id="ARBA00022723"/>
    </source>
</evidence>
<dbReference type="PROSITE" id="PS50119">
    <property type="entry name" value="ZF_BBOX"/>
    <property type="match status" value="2"/>
</dbReference>
<dbReference type="PANTHER" id="PTHR25462">
    <property type="entry name" value="BONUS, ISOFORM C-RELATED"/>
    <property type="match status" value="1"/>
</dbReference>
<keyword evidence="13" id="KW-1185">Reference proteome</keyword>
<dbReference type="CDD" id="cd19775">
    <property type="entry name" value="Bbox2_TIF1_C-VI"/>
    <property type="match status" value="1"/>
</dbReference>
<evidence type="ECO:0000259" key="8">
    <source>
        <dbReference type="PROSITE" id="PS50014"/>
    </source>
</evidence>
<evidence type="ECO:0000256" key="6">
    <source>
        <dbReference type="PROSITE-ProRule" id="PRU00035"/>
    </source>
</evidence>
<dbReference type="InterPro" id="IPR036427">
    <property type="entry name" value="Bromodomain-like_sf"/>
</dbReference>
<dbReference type="InterPro" id="IPR011011">
    <property type="entry name" value="Znf_FYVE_PHD"/>
</dbReference>
<keyword evidence="2 5" id="KW-0863">Zinc-finger</keyword>
<dbReference type="Pfam" id="PF00628">
    <property type="entry name" value="PHD"/>
    <property type="match status" value="1"/>
</dbReference>
<dbReference type="AlphaFoldDB" id="A0A1J1HQ87"/>
<evidence type="ECO:0000256" key="3">
    <source>
        <dbReference type="ARBA" id="ARBA00022833"/>
    </source>
</evidence>
<accession>A0A1J1HQ87</accession>
<evidence type="ECO:0000259" key="10">
    <source>
        <dbReference type="PROSITE" id="PS50089"/>
    </source>
</evidence>
<feature type="compositionally biased region" description="Low complexity" evidence="7">
    <location>
        <begin position="693"/>
        <end position="704"/>
    </location>
</feature>
<keyword evidence="1" id="KW-0479">Metal-binding</keyword>
<gene>
    <name evidence="12" type="ORF">CLUMA_CG003377</name>
</gene>
<dbReference type="InterPro" id="IPR019787">
    <property type="entry name" value="Znf_PHD-finger"/>
</dbReference>
<dbReference type="PANTHER" id="PTHR25462:SF304">
    <property type="entry name" value="BONUS, ISOFORM C"/>
    <property type="match status" value="1"/>
</dbReference>
<organism evidence="12 13">
    <name type="scientific">Clunio marinus</name>
    <dbReference type="NCBI Taxonomy" id="568069"/>
    <lineage>
        <taxon>Eukaryota</taxon>
        <taxon>Metazoa</taxon>
        <taxon>Ecdysozoa</taxon>
        <taxon>Arthropoda</taxon>
        <taxon>Hexapoda</taxon>
        <taxon>Insecta</taxon>
        <taxon>Pterygota</taxon>
        <taxon>Neoptera</taxon>
        <taxon>Endopterygota</taxon>
        <taxon>Diptera</taxon>
        <taxon>Nematocera</taxon>
        <taxon>Chironomoidea</taxon>
        <taxon>Chironomidae</taxon>
        <taxon>Clunio</taxon>
    </lineage>
</organism>
<feature type="domain" description="B box-type" evidence="11">
    <location>
        <begin position="144"/>
        <end position="187"/>
    </location>
</feature>
<dbReference type="SUPFAM" id="SSF57850">
    <property type="entry name" value="RING/U-box"/>
    <property type="match status" value="1"/>
</dbReference>
<evidence type="ECO:0000313" key="12">
    <source>
        <dbReference type="EMBL" id="CRK89690.1"/>
    </source>
</evidence>
<dbReference type="InterPro" id="IPR013083">
    <property type="entry name" value="Znf_RING/FYVE/PHD"/>
</dbReference>
<dbReference type="InterPro" id="IPR000315">
    <property type="entry name" value="Znf_B-box"/>
</dbReference>
<dbReference type="Gene3D" id="3.30.40.10">
    <property type="entry name" value="Zinc/RING finger domain, C3HC4 (zinc finger)"/>
    <property type="match status" value="2"/>
</dbReference>
<dbReference type="Proteomes" id="UP000183832">
    <property type="component" value="Unassembled WGS sequence"/>
</dbReference>
<feature type="domain" description="B box-type" evidence="11">
    <location>
        <begin position="202"/>
        <end position="243"/>
    </location>
</feature>
<sequence length="945" mass="107782">MEEDIIESNNEEDDPMDADKGASTSKDNQVSPDSVDNTANGQQVVTKEITTEVKCCWCLQRLSFKDRPKLLECFHSCCESCLSQEKQKINSSHQSCSINSLLSCPICKQNSSTEFIIENVFMIDSENADELTDEESENKTSEDEKNEKCSNDCDLIASSYCVDCSALICENCVAAHRRLKITKDHTMKLKEFAKKIAEKGKLMLIKCESHPNENLSVYCKTCDRLTCRDCQLMEHRDHTYMLAKEMVDETRTHLEDLLNSIKFKKDSLSKAVNDIEARKQIFESMKDEILKDVQNQVTKIINAATERVKKIILNIDQFCTHKIRNLDETHQTITDLQTQSNHCVDFVEKVLNGSGNAMLYSKKTLLKNLSRLKEERVNIPNPDHQIKFEITWPNIPVIINEISRSGTFLVNDKEFPPNLTEIPQTHPNMTRSPHQIEIRMQQQQQQQQQPLGPSTSGVYIINNNQNRPNFPVSSPQFYQRNFPRIPSTQPHVVSSTTRDQPSMANNYFQDHLRNQNIQQLNQARMNYAAGGSGPPPPQEVPNVPGQQVFRPSLVPQQRRMVDPLTYSNIEAAKRPLRALIPRQPAVVIHPQQPNQFQKNPAQVQPTFNASASWHIPQQNSGDNLTNVPQAPSNCNQVQDKFKIALKSPVLASKVTSTNPNTPPLVQKGVDNVGESSIKDILETIQKLHSPADSNKSSSPHVHSSTGLNTPPGRSKSNDPNEDWCASCMDGGELMCCDNCPKVFHPDCHIPEISPEEGMLDTWNCLMCFNFDESPKDMISFNVRSELSPIELKKIHRILLELFCEYDLSQKFRELPNRETNQSYYQNVNNPISLSCIRKKLDTNHDQHYKSVQSFIDDCRQLFTNAFLYFKEDKSIRSKGVAFEKFFEGQVDKLFPEYKKSSTLRDDESLPDVELCLDDILDVLDKDDDEMMRRNDSKRQKTSLDE</sequence>
<keyword evidence="4 6" id="KW-0103">Bromodomain</keyword>
<evidence type="ECO:0000313" key="13">
    <source>
        <dbReference type="Proteomes" id="UP000183832"/>
    </source>
</evidence>
<evidence type="ECO:0000256" key="4">
    <source>
        <dbReference type="ARBA" id="ARBA00023117"/>
    </source>
</evidence>